<accession>A0A1G2JCA7</accession>
<dbReference type="AlphaFoldDB" id="A0A1G2JCA7"/>
<evidence type="ECO:0000313" key="1">
    <source>
        <dbReference type="EMBL" id="OGZ84776.1"/>
    </source>
</evidence>
<dbReference type="STRING" id="1802229.A2401_03825"/>
<organism evidence="1 2">
    <name type="scientific">Candidatus Staskawiczbacteria bacterium RIFOXYC1_FULL_38_18</name>
    <dbReference type="NCBI Taxonomy" id="1802229"/>
    <lineage>
        <taxon>Bacteria</taxon>
        <taxon>Candidatus Staskawicziibacteriota</taxon>
    </lineage>
</organism>
<sequence>MCACKLFEDRSVETLGLAYVRASHLDAICLELNIEAWVARGEVYMFIFREEDRNYLPTVLDRFAIAPDIDFSCEDADTLRWEFGCQ</sequence>
<gene>
    <name evidence="1" type="ORF">A2401_03825</name>
</gene>
<reference evidence="1 2" key="1">
    <citation type="journal article" date="2016" name="Nat. Commun.">
        <title>Thousands of microbial genomes shed light on interconnected biogeochemical processes in an aquifer system.</title>
        <authorList>
            <person name="Anantharaman K."/>
            <person name="Brown C.T."/>
            <person name="Hug L.A."/>
            <person name="Sharon I."/>
            <person name="Castelle C.J."/>
            <person name="Probst A.J."/>
            <person name="Thomas B.C."/>
            <person name="Singh A."/>
            <person name="Wilkins M.J."/>
            <person name="Karaoz U."/>
            <person name="Brodie E.L."/>
            <person name="Williams K.H."/>
            <person name="Hubbard S.S."/>
            <person name="Banfield J.F."/>
        </authorList>
    </citation>
    <scope>NUCLEOTIDE SEQUENCE [LARGE SCALE GENOMIC DNA]</scope>
</reference>
<dbReference type="Proteomes" id="UP000177751">
    <property type="component" value="Unassembled WGS sequence"/>
</dbReference>
<proteinExistence type="predicted"/>
<dbReference type="EMBL" id="MHPP01000013">
    <property type="protein sequence ID" value="OGZ84776.1"/>
    <property type="molecule type" value="Genomic_DNA"/>
</dbReference>
<protein>
    <submittedName>
        <fullName evidence="1">Uncharacterized protein</fullName>
    </submittedName>
</protein>
<evidence type="ECO:0000313" key="2">
    <source>
        <dbReference type="Proteomes" id="UP000177751"/>
    </source>
</evidence>
<comment type="caution">
    <text evidence="1">The sequence shown here is derived from an EMBL/GenBank/DDBJ whole genome shotgun (WGS) entry which is preliminary data.</text>
</comment>
<name>A0A1G2JCA7_9BACT</name>